<dbReference type="SMART" id="SM00355">
    <property type="entry name" value="ZnF_C2H2"/>
    <property type="match status" value="3"/>
</dbReference>
<evidence type="ECO:0000259" key="4">
    <source>
        <dbReference type="PROSITE" id="PS50157"/>
    </source>
</evidence>
<dbReference type="PROSITE" id="PS00028">
    <property type="entry name" value="ZINC_FINGER_C2H2_1"/>
    <property type="match status" value="2"/>
</dbReference>
<feature type="region of interest" description="Disordered" evidence="3">
    <location>
        <begin position="480"/>
        <end position="512"/>
    </location>
</feature>
<feature type="compositionally biased region" description="Basic and acidic residues" evidence="3">
    <location>
        <begin position="746"/>
        <end position="765"/>
    </location>
</feature>
<dbReference type="GO" id="GO:0000183">
    <property type="term" value="P:rDNA heterochromatin formation"/>
    <property type="evidence" value="ECO:0007669"/>
    <property type="project" value="EnsemblFungi"/>
</dbReference>
<feature type="compositionally biased region" description="Low complexity" evidence="3">
    <location>
        <begin position="281"/>
        <end position="296"/>
    </location>
</feature>
<dbReference type="GO" id="GO:0031509">
    <property type="term" value="P:subtelomeric heterochromatin formation"/>
    <property type="evidence" value="ECO:0007669"/>
    <property type="project" value="EnsemblFungi"/>
</dbReference>
<dbReference type="GO" id="GO:0070824">
    <property type="term" value="C:SHREC complex"/>
    <property type="evidence" value="ECO:0007669"/>
    <property type="project" value="EnsemblFungi"/>
</dbReference>
<keyword evidence="1" id="KW-0479">Metal-binding</keyword>
<feature type="domain" description="C2H2-type" evidence="4">
    <location>
        <begin position="923"/>
        <end position="953"/>
    </location>
</feature>
<sequence length="1166" mass="130663">MIMQDDDPNCAKALYEIQQRRLIYFFSLYHLLTMELKMQFNTSVPPGVLHYIFSGYKILRPWLMATRIKKPINDYSLIVNTFQEVLKTGFFVNPPPVEVYSRQLLKFISVVAGNKIGVPIQQRGYPSTSLTNPATEINVPTSSGKPPKPANSSLPQMYPRSFGRNNLNANFSTYSPQSSVNNRFILSEQPRPEYRTTYPASIASSENQKYRHPGLAFSASSHASVPTQASRILPVPGFVNNPLATSQYNGHTDGLAHPSIHYNNIDPNESPSQVRATSTLSKNSPSKPNQPSQPSQILPKVDLPVPTTVDPSDSQFNYQKVYPDVSPYLTPDNIGSAILYSTNDFSKSEPGKPRLNLSLELKLMENNLEKGELGPNLKGDLRNLADFDAISLVSSRFPSLPASSFRPDGSFLKHRRFNDEVMENKEIMEKAIKQLNLSASDAERLRERNRVQVQDDKKLCFSFSKKHPSNHNQLLDKFDKLHGDRKSDPSRKAATETPTPSKAKLPETGQTRNKVILEDKFDENVPLLNHSHNKPTLAHSRKQNSKSPAMSDKDHVQNKKSNDNGTYKDIDLSSIKASKHANEVTVNNDLTRHTEVTYGEQNVKPSPPSAAKSSIEVLGKPINEQKIQGMDHTDSNKKVFSKKLNEGLPERQSIIQTEDGSKQVGEYTNRNSSLVSDKDDKVVNQTNSEITVVSPNRTKRSSVMKNESLKTNNSYVSSTIPTAHSSDIDEQLRNVISLEANVEQNKELDGNKKKRSIESVDKSSDHTGLTNEVPKNQELLNIKMLLNDESHQQISAPTPGEVGEENGDTSDMQSRQTEFSLKSYSADTLQRINKEKESLQSFDTESFEIMISTDEFQSVSHESVNVSNDINDSASDLSKQLKATKINQDHTLTEAPNLQREVETDKQHVYNSLKSLPQGFTEFKCHWASCEATLHSLKTLFIHIKKLHTQSRHDNSTFKCRWSHCSVSLDSKQIDAHIRGHLEAIQHNCSVPGCKKGFSNYQEFQEHLTFSHLPYKFEPAALITTTKSGLQEGNRRTRNNQGDKSAVPGFFLDTSTPIVEPAPSNWYPVPPPGFSPSVFARLSQDNQSKEKTMSSLAKRNVFQSFSGLHNDHMKTSDSDKRSNTSDAQYARVGQVGQLFTTVPKSKCLPSMIIEGTVVQRKNWVVH</sequence>
<dbReference type="HOGENOM" id="CLU_260175_0_0_1"/>
<gene>
    <name evidence="5" type="ORF">SOCG_00249</name>
</gene>
<dbReference type="RefSeq" id="XP_013018123.1">
    <property type="nucleotide sequence ID" value="XM_013162669.1"/>
</dbReference>
<accession>S9PTM6</accession>
<feature type="region of interest" description="Disordered" evidence="3">
    <location>
        <begin position="127"/>
        <end position="159"/>
    </location>
</feature>
<proteinExistence type="predicted"/>
<keyword evidence="6" id="KW-1185">Reference proteome</keyword>
<dbReference type="eggNOG" id="KOG1721">
    <property type="taxonomic scope" value="Eukaryota"/>
</dbReference>
<dbReference type="EMBL" id="KE503207">
    <property type="protein sequence ID" value="EPX72486.1"/>
    <property type="molecule type" value="Genomic_DNA"/>
</dbReference>
<dbReference type="GO" id="GO:0008270">
    <property type="term" value="F:zinc ion binding"/>
    <property type="evidence" value="ECO:0007669"/>
    <property type="project" value="UniProtKB-KW"/>
</dbReference>
<dbReference type="GO" id="GO:0031934">
    <property type="term" value="C:mating-type region heterochromatin"/>
    <property type="evidence" value="ECO:0007669"/>
    <property type="project" value="EnsemblFungi"/>
</dbReference>
<reference evidence="5 6" key="1">
    <citation type="journal article" date="2011" name="Science">
        <title>Comparative functional genomics of the fission yeasts.</title>
        <authorList>
            <person name="Rhind N."/>
            <person name="Chen Z."/>
            <person name="Yassour M."/>
            <person name="Thompson D.A."/>
            <person name="Haas B.J."/>
            <person name="Habib N."/>
            <person name="Wapinski I."/>
            <person name="Roy S."/>
            <person name="Lin M.F."/>
            <person name="Heiman D.I."/>
            <person name="Young S.K."/>
            <person name="Furuya K."/>
            <person name="Guo Y."/>
            <person name="Pidoux A."/>
            <person name="Chen H.M."/>
            <person name="Robbertse B."/>
            <person name="Goldberg J.M."/>
            <person name="Aoki K."/>
            <person name="Bayne E.H."/>
            <person name="Berlin A.M."/>
            <person name="Desjardins C.A."/>
            <person name="Dobbs E."/>
            <person name="Dukaj L."/>
            <person name="Fan L."/>
            <person name="FitzGerald M.G."/>
            <person name="French C."/>
            <person name="Gujja S."/>
            <person name="Hansen K."/>
            <person name="Keifenheim D."/>
            <person name="Levin J.Z."/>
            <person name="Mosher R.A."/>
            <person name="Mueller C.A."/>
            <person name="Pfiffner J."/>
            <person name="Priest M."/>
            <person name="Russ C."/>
            <person name="Smialowska A."/>
            <person name="Swoboda P."/>
            <person name="Sykes S.M."/>
            <person name="Vaughn M."/>
            <person name="Vengrova S."/>
            <person name="Yoder R."/>
            <person name="Zeng Q."/>
            <person name="Allshire R."/>
            <person name="Baulcombe D."/>
            <person name="Birren B.W."/>
            <person name="Brown W."/>
            <person name="Ekwall K."/>
            <person name="Kellis M."/>
            <person name="Leatherwood J."/>
            <person name="Levin H."/>
            <person name="Margalit H."/>
            <person name="Martienssen R."/>
            <person name="Nieduszynski C.A."/>
            <person name="Spatafora J.W."/>
            <person name="Friedman N."/>
            <person name="Dalgaard J.Z."/>
            <person name="Baumann P."/>
            <person name="Niki H."/>
            <person name="Regev A."/>
            <person name="Nusbaum C."/>
        </authorList>
    </citation>
    <scope>NUCLEOTIDE SEQUENCE [LARGE SCALE GENOMIC DNA]</scope>
    <source>
        <strain evidence="6">yFS286</strain>
    </source>
</reference>
<name>S9PTM6_SCHOY</name>
<dbReference type="GO" id="GO:0033553">
    <property type="term" value="C:rDNA heterochromatin"/>
    <property type="evidence" value="ECO:0007669"/>
    <property type="project" value="EnsemblFungi"/>
</dbReference>
<dbReference type="GO" id="GO:0005721">
    <property type="term" value="C:pericentric heterochromatin"/>
    <property type="evidence" value="ECO:0007669"/>
    <property type="project" value="EnsemblFungi"/>
</dbReference>
<dbReference type="Proteomes" id="UP000016088">
    <property type="component" value="Unassembled WGS sequence"/>
</dbReference>
<keyword evidence="1" id="KW-0862">Zinc</keyword>
<feature type="region of interest" description="Disordered" evidence="3">
    <location>
        <begin position="249"/>
        <end position="315"/>
    </location>
</feature>
<dbReference type="OMA" id="LKHRRFN"/>
<dbReference type="GO" id="GO:0031508">
    <property type="term" value="P:pericentric heterochromatin formation"/>
    <property type="evidence" value="ECO:0007669"/>
    <property type="project" value="EnsemblFungi"/>
</dbReference>
<dbReference type="InterPro" id="IPR013087">
    <property type="entry name" value="Znf_C2H2_type"/>
</dbReference>
<organism evidence="5 6">
    <name type="scientific">Schizosaccharomyces octosporus (strain yFS286)</name>
    <name type="common">Fission yeast</name>
    <name type="synonym">Octosporomyces octosporus</name>
    <dbReference type="NCBI Taxonomy" id="483514"/>
    <lineage>
        <taxon>Eukaryota</taxon>
        <taxon>Fungi</taxon>
        <taxon>Dikarya</taxon>
        <taxon>Ascomycota</taxon>
        <taxon>Taphrinomycotina</taxon>
        <taxon>Schizosaccharomycetes</taxon>
        <taxon>Schizosaccharomycetales</taxon>
        <taxon>Schizosaccharomycetaceae</taxon>
        <taxon>Schizosaccharomyces</taxon>
    </lineage>
</organism>
<evidence type="ECO:0000313" key="5">
    <source>
        <dbReference type="EMBL" id="EPX72486.1"/>
    </source>
</evidence>
<dbReference type="OrthoDB" id="5424797at2759"/>
<feature type="compositionally biased region" description="Basic and acidic residues" evidence="3">
    <location>
        <begin position="551"/>
        <end position="568"/>
    </location>
</feature>
<feature type="compositionally biased region" description="Polar residues" evidence="3">
    <location>
        <begin position="127"/>
        <end position="155"/>
    </location>
</feature>
<dbReference type="AlphaFoldDB" id="S9PTM6"/>
<feature type="compositionally biased region" description="Basic and acidic residues" evidence="3">
    <location>
        <begin position="480"/>
        <end position="494"/>
    </location>
</feature>
<evidence type="ECO:0000256" key="1">
    <source>
        <dbReference type="PROSITE-ProRule" id="PRU00042"/>
    </source>
</evidence>
<evidence type="ECO:0000313" key="6">
    <source>
        <dbReference type="Proteomes" id="UP000016088"/>
    </source>
</evidence>
<dbReference type="PROSITE" id="PS50157">
    <property type="entry name" value="ZINC_FINGER_C2H2_2"/>
    <property type="match status" value="1"/>
</dbReference>
<protein>
    <submittedName>
        <fullName evidence="5">Cryptic loci regulator Clr1</fullName>
    </submittedName>
</protein>
<keyword evidence="2" id="KW-0175">Coiled coil</keyword>
<dbReference type="GeneID" id="25029233"/>
<keyword evidence="1" id="KW-0863">Zinc-finger</keyword>
<feature type="coiled-coil region" evidence="2">
    <location>
        <begin position="418"/>
        <end position="448"/>
    </location>
</feature>
<dbReference type="GO" id="GO:0099115">
    <property type="term" value="C:chromosome, subtelomeric region"/>
    <property type="evidence" value="ECO:0007669"/>
    <property type="project" value="EnsemblFungi"/>
</dbReference>
<evidence type="ECO:0000256" key="2">
    <source>
        <dbReference type="SAM" id="Coils"/>
    </source>
</evidence>
<dbReference type="GO" id="GO:0030466">
    <property type="term" value="P:silent mating-type cassette heterochromatin formation"/>
    <property type="evidence" value="ECO:0007669"/>
    <property type="project" value="EnsemblFungi"/>
</dbReference>
<feature type="region of interest" description="Disordered" evidence="3">
    <location>
        <begin position="526"/>
        <end position="568"/>
    </location>
</feature>
<feature type="compositionally biased region" description="Polar residues" evidence="3">
    <location>
        <begin position="261"/>
        <end position="280"/>
    </location>
</feature>
<feature type="region of interest" description="Disordered" evidence="3">
    <location>
        <begin position="746"/>
        <end position="774"/>
    </location>
</feature>
<dbReference type="VEuPathDB" id="FungiDB:SOCG_00249"/>
<evidence type="ECO:0000256" key="3">
    <source>
        <dbReference type="SAM" id="MobiDB-lite"/>
    </source>
</evidence>